<evidence type="ECO:0000256" key="1">
    <source>
        <dbReference type="PROSITE-ProRule" id="PRU00175"/>
    </source>
</evidence>
<reference evidence="5" key="1">
    <citation type="journal article" date="2013" name="Science">
        <title>The Amborella genome and the evolution of flowering plants.</title>
        <authorList>
            <consortium name="Amborella Genome Project"/>
        </authorList>
    </citation>
    <scope>NUCLEOTIDE SEQUENCE [LARGE SCALE GENOMIC DNA]</scope>
</reference>
<dbReference type="EMBL" id="KI397513">
    <property type="protein sequence ID" value="ERM94532.1"/>
    <property type="molecule type" value="Genomic_DNA"/>
</dbReference>
<keyword evidence="1" id="KW-0863">Zinc-finger</keyword>
<evidence type="ECO:0000259" key="3">
    <source>
        <dbReference type="PROSITE" id="PS50089"/>
    </source>
</evidence>
<evidence type="ECO:0000313" key="5">
    <source>
        <dbReference type="Proteomes" id="UP000017836"/>
    </source>
</evidence>
<dbReference type="GO" id="GO:0008270">
    <property type="term" value="F:zinc ion binding"/>
    <property type="evidence" value="ECO:0007669"/>
    <property type="project" value="UniProtKB-KW"/>
</dbReference>
<dbReference type="InterPro" id="IPR001841">
    <property type="entry name" value="Znf_RING"/>
</dbReference>
<dbReference type="Gramene" id="ERM94532">
    <property type="protein sequence ID" value="ERM94532"/>
    <property type="gene ID" value="AMTR_s00010p00265210"/>
</dbReference>
<keyword evidence="5" id="KW-1185">Reference proteome</keyword>
<feature type="domain" description="RING-type" evidence="3">
    <location>
        <begin position="166"/>
        <end position="224"/>
    </location>
</feature>
<proteinExistence type="predicted"/>
<organism evidence="4 5">
    <name type="scientific">Amborella trichopoda</name>
    <dbReference type="NCBI Taxonomy" id="13333"/>
    <lineage>
        <taxon>Eukaryota</taxon>
        <taxon>Viridiplantae</taxon>
        <taxon>Streptophyta</taxon>
        <taxon>Embryophyta</taxon>
        <taxon>Tracheophyta</taxon>
        <taxon>Spermatophyta</taxon>
        <taxon>Magnoliopsida</taxon>
        <taxon>Amborellales</taxon>
        <taxon>Amborellaceae</taxon>
        <taxon>Amborella</taxon>
    </lineage>
</organism>
<dbReference type="InterPro" id="IPR013083">
    <property type="entry name" value="Znf_RING/FYVE/PHD"/>
</dbReference>
<feature type="compositionally biased region" description="Polar residues" evidence="2">
    <location>
        <begin position="12"/>
        <end position="34"/>
    </location>
</feature>
<dbReference type="OMA" id="DVSGRKW"/>
<dbReference type="eggNOG" id="ENOG502QVES">
    <property type="taxonomic scope" value="Eukaryota"/>
</dbReference>
<feature type="compositionally biased region" description="Pro residues" evidence="2">
    <location>
        <begin position="1"/>
        <end position="11"/>
    </location>
</feature>
<dbReference type="PANTHER" id="PTHR31150">
    <property type="entry name" value="EXPRESSED PROTEIN"/>
    <property type="match status" value="1"/>
</dbReference>
<dbReference type="PANTHER" id="PTHR31150:SF23">
    <property type="entry name" value="MANDELONITRILE LYASE-RELATED"/>
    <property type="match status" value="1"/>
</dbReference>
<feature type="region of interest" description="Disordered" evidence="2">
    <location>
        <begin position="1"/>
        <end position="48"/>
    </location>
</feature>
<dbReference type="Proteomes" id="UP000017836">
    <property type="component" value="Unassembled WGS sequence"/>
</dbReference>
<sequence>MPGPSAEPAPFSPSTEGFTSTVPYSVGSTSSQSDAGDGEATFKTHTYTPSSNRNFSTRYSFMSKPVYPLSLPNQLSLSSQTPEFESLNTSTTRLTPIDNNNYMPLDLKYLRSLTELSGFQEIDFSSQRDQGLRWSSASSLDFTEIALHLDPEHTGTSNSLSGSLKCALCERLLSQRSPWSSRRIVRSGDMPVAGVLSCCHVYHAECLEQTTPKTQKSDPPCPLCMKANSDEAGAVSEQPVVFSKVMKYGFPKLKDDTGAASSSRGWGACGQFGDCVEVPPRNSMSLLSRSRLKKHLSLKGSSGKGLPDSSKDLVDPSRLRKIGSCSSQVPSARKWQSGCR</sequence>
<dbReference type="SUPFAM" id="SSF57850">
    <property type="entry name" value="RING/U-box"/>
    <property type="match status" value="1"/>
</dbReference>
<accession>W1NFD4</accession>
<protein>
    <recommendedName>
        <fullName evidence="3">RING-type domain-containing protein</fullName>
    </recommendedName>
</protein>
<dbReference type="STRING" id="13333.W1NFD4"/>
<keyword evidence="1" id="KW-0862">Zinc</keyword>
<dbReference type="HOGENOM" id="CLU_039786_0_0_1"/>
<dbReference type="Gene3D" id="3.30.40.10">
    <property type="entry name" value="Zinc/RING finger domain, C3HC4 (zinc finger)"/>
    <property type="match status" value="1"/>
</dbReference>
<feature type="region of interest" description="Disordered" evidence="2">
    <location>
        <begin position="297"/>
        <end position="317"/>
    </location>
</feature>
<evidence type="ECO:0000256" key="2">
    <source>
        <dbReference type="SAM" id="MobiDB-lite"/>
    </source>
</evidence>
<feature type="compositionally biased region" description="Low complexity" evidence="2">
    <location>
        <begin position="298"/>
        <end position="308"/>
    </location>
</feature>
<name>W1NFD4_AMBTC</name>
<evidence type="ECO:0000313" key="4">
    <source>
        <dbReference type="EMBL" id="ERM94532.1"/>
    </source>
</evidence>
<dbReference type="AlphaFoldDB" id="W1NFD4"/>
<dbReference type="PROSITE" id="PS50089">
    <property type="entry name" value="ZF_RING_2"/>
    <property type="match status" value="1"/>
</dbReference>
<keyword evidence="1" id="KW-0479">Metal-binding</keyword>
<gene>
    <name evidence="4" type="ORF">AMTR_s00010p00265210</name>
</gene>